<evidence type="ECO:0000256" key="2">
    <source>
        <dbReference type="ARBA" id="ARBA00005790"/>
    </source>
</evidence>
<dbReference type="GO" id="GO:0004385">
    <property type="term" value="F:GMP kinase activity"/>
    <property type="evidence" value="ECO:0007669"/>
    <property type="project" value="UniProtKB-UniRule"/>
</dbReference>
<evidence type="ECO:0000256" key="1">
    <source>
        <dbReference type="ARBA" id="ARBA00003531"/>
    </source>
</evidence>
<dbReference type="GO" id="GO:0005524">
    <property type="term" value="F:ATP binding"/>
    <property type="evidence" value="ECO:0007669"/>
    <property type="project" value="UniProtKB-UniRule"/>
</dbReference>
<comment type="catalytic activity">
    <reaction evidence="10 11">
        <text>GMP + ATP = GDP + ADP</text>
        <dbReference type="Rhea" id="RHEA:20780"/>
        <dbReference type="ChEBI" id="CHEBI:30616"/>
        <dbReference type="ChEBI" id="CHEBI:58115"/>
        <dbReference type="ChEBI" id="CHEBI:58189"/>
        <dbReference type="ChEBI" id="CHEBI:456216"/>
        <dbReference type="EC" id="2.7.4.8"/>
    </reaction>
</comment>
<dbReference type="CDD" id="cd00071">
    <property type="entry name" value="GMPK"/>
    <property type="match status" value="1"/>
</dbReference>
<evidence type="ECO:0000256" key="7">
    <source>
        <dbReference type="ARBA" id="ARBA00022777"/>
    </source>
</evidence>
<evidence type="ECO:0000313" key="13">
    <source>
        <dbReference type="EMBL" id="HDW51551.1"/>
    </source>
</evidence>
<dbReference type="Gene3D" id="3.40.50.300">
    <property type="entry name" value="P-loop containing nucleotide triphosphate hydrolases"/>
    <property type="match status" value="1"/>
</dbReference>
<dbReference type="FunFam" id="3.30.63.10:FF:000002">
    <property type="entry name" value="Guanylate kinase 1"/>
    <property type="match status" value="1"/>
</dbReference>
<reference evidence="13" key="1">
    <citation type="journal article" date="2020" name="mSystems">
        <title>Genome- and Community-Level Interaction Insights into Carbon Utilization and Element Cycling Functions of Hydrothermarchaeota in Hydrothermal Sediment.</title>
        <authorList>
            <person name="Zhou Z."/>
            <person name="Liu Y."/>
            <person name="Xu W."/>
            <person name="Pan J."/>
            <person name="Luo Z.H."/>
            <person name="Li M."/>
        </authorList>
    </citation>
    <scope>NUCLEOTIDE SEQUENCE [LARGE SCALE GENOMIC DNA]</scope>
    <source>
        <strain evidence="13">SpSt-301</strain>
    </source>
</reference>
<dbReference type="InterPro" id="IPR008145">
    <property type="entry name" value="GK/Ca_channel_bsu"/>
</dbReference>
<organism evidence="13">
    <name type="scientific">Ammonifex degensii</name>
    <dbReference type="NCBI Taxonomy" id="42838"/>
    <lineage>
        <taxon>Bacteria</taxon>
        <taxon>Bacillati</taxon>
        <taxon>Bacillota</taxon>
        <taxon>Clostridia</taxon>
        <taxon>Thermoanaerobacterales</taxon>
        <taxon>Thermoanaerobacteraceae</taxon>
        <taxon>Ammonifex</taxon>
    </lineage>
</organism>
<evidence type="ECO:0000259" key="12">
    <source>
        <dbReference type="PROSITE" id="PS50052"/>
    </source>
</evidence>
<dbReference type="EC" id="2.7.4.8" evidence="3 11"/>
<keyword evidence="7 11" id="KW-0418">Kinase</keyword>
<evidence type="ECO:0000256" key="11">
    <source>
        <dbReference type="HAMAP-Rule" id="MF_00328"/>
    </source>
</evidence>
<name>A0A7C1IXT3_9THEO</name>
<feature type="domain" description="Guanylate kinase-like" evidence="12">
    <location>
        <begin position="4"/>
        <end position="182"/>
    </location>
</feature>
<gene>
    <name evidence="11" type="primary">gmk</name>
    <name evidence="13" type="ORF">ENQ35_02250</name>
</gene>
<dbReference type="AlphaFoldDB" id="A0A7C1IXT3"/>
<comment type="subcellular location">
    <subcellularLocation>
        <location evidence="11">Cytoplasm</location>
    </subcellularLocation>
</comment>
<keyword evidence="5 11" id="KW-0808">Transferase</keyword>
<dbReference type="PROSITE" id="PS50052">
    <property type="entry name" value="GUANYLATE_KINASE_2"/>
    <property type="match status" value="1"/>
</dbReference>
<dbReference type="InterPro" id="IPR020590">
    <property type="entry name" value="Guanylate_kinase_CS"/>
</dbReference>
<dbReference type="PANTHER" id="PTHR23117">
    <property type="entry name" value="GUANYLATE KINASE-RELATED"/>
    <property type="match status" value="1"/>
</dbReference>
<protein>
    <recommendedName>
        <fullName evidence="4 11">Guanylate kinase</fullName>
        <ecNumber evidence="3 11">2.7.4.8</ecNumber>
    </recommendedName>
    <alternativeName>
        <fullName evidence="9 11">GMP kinase</fullName>
    </alternativeName>
</protein>
<dbReference type="GO" id="GO:0005829">
    <property type="term" value="C:cytosol"/>
    <property type="evidence" value="ECO:0007669"/>
    <property type="project" value="TreeGrafter"/>
</dbReference>
<dbReference type="InterPro" id="IPR008144">
    <property type="entry name" value="Guanylate_kin-like_dom"/>
</dbReference>
<comment type="caution">
    <text evidence="13">The sequence shown here is derived from an EMBL/GenBank/DDBJ whole genome shotgun (WGS) entry which is preliminary data.</text>
</comment>
<comment type="similarity">
    <text evidence="2 11">Belongs to the guanylate kinase family.</text>
</comment>
<accession>A0A7C1IXT3</accession>
<evidence type="ECO:0000256" key="4">
    <source>
        <dbReference type="ARBA" id="ARBA00016296"/>
    </source>
</evidence>
<dbReference type="SMART" id="SM00072">
    <property type="entry name" value="GuKc"/>
    <property type="match status" value="1"/>
</dbReference>
<dbReference type="NCBIfam" id="TIGR03263">
    <property type="entry name" value="guanyl_kin"/>
    <property type="match status" value="1"/>
</dbReference>
<evidence type="ECO:0000256" key="9">
    <source>
        <dbReference type="ARBA" id="ARBA00030128"/>
    </source>
</evidence>
<dbReference type="SUPFAM" id="SSF52540">
    <property type="entry name" value="P-loop containing nucleoside triphosphate hydrolases"/>
    <property type="match status" value="1"/>
</dbReference>
<keyword evidence="8 11" id="KW-0067">ATP-binding</keyword>
<evidence type="ECO:0000256" key="8">
    <source>
        <dbReference type="ARBA" id="ARBA00022840"/>
    </source>
</evidence>
<keyword evidence="6 11" id="KW-0547">Nucleotide-binding</keyword>
<evidence type="ECO:0000256" key="3">
    <source>
        <dbReference type="ARBA" id="ARBA00012961"/>
    </source>
</evidence>
<dbReference type="InterPro" id="IPR027417">
    <property type="entry name" value="P-loop_NTPase"/>
</dbReference>
<dbReference type="PANTHER" id="PTHR23117:SF13">
    <property type="entry name" value="GUANYLATE KINASE"/>
    <property type="match status" value="1"/>
</dbReference>
<comment type="function">
    <text evidence="1 11">Essential for recycling GMP and indirectly, cGMP.</text>
</comment>
<proteinExistence type="inferred from homology"/>
<dbReference type="Gene3D" id="3.30.63.10">
    <property type="entry name" value="Guanylate Kinase phosphate binding domain"/>
    <property type="match status" value="1"/>
</dbReference>
<dbReference type="InterPro" id="IPR017665">
    <property type="entry name" value="Guanylate_kinase"/>
</dbReference>
<feature type="binding site" evidence="11">
    <location>
        <begin position="11"/>
        <end position="18"/>
    </location>
    <ligand>
        <name>ATP</name>
        <dbReference type="ChEBI" id="CHEBI:30616"/>
    </ligand>
</feature>
<dbReference type="EMBL" id="DSMV01000139">
    <property type="protein sequence ID" value="HDW51551.1"/>
    <property type="molecule type" value="Genomic_DNA"/>
</dbReference>
<evidence type="ECO:0000256" key="6">
    <source>
        <dbReference type="ARBA" id="ARBA00022741"/>
    </source>
</evidence>
<evidence type="ECO:0000256" key="10">
    <source>
        <dbReference type="ARBA" id="ARBA00048594"/>
    </source>
</evidence>
<dbReference type="HAMAP" id="MF_00328">
    <property type="entry name" value="Guanylate_kinase"/>
    <property type="match status" value="1"/>
</dbReference>
<sequence>MSTGLLLVISGPSGVGKGTVCRRLKELDPSVYLSVSMTTRPPRAGEKEGEDYFFVSRARFEELVAEGELLEWALVYTHYYGTPRRPVFEARAAGRDVVLEIDVQGGFKVREKVPDSILIFILPPSLAELRARLLRRGTEESKAVEERLCWAQKELSFYREYDYAIVNECVEDVVAKINAIRTAERCRPRRLNLDFSQRTKEELG</sequence>
<keyword evidence="11" id="KW-0963">Cytoplasm</keyword>
<evidence type="ECO:0000256" key="5">
    <source>
        <dbReference type="ARBA" id="ARBA00022679"/>
    </source>
</evidence>
<dbReference type="Pfam" id="PF00625">
    <property type="entry name" value="Guanylate_kin"/>
    <property type="match status" value="1"/>
</dbReference>
<dbReference type="PROSITE" id="PS00856">
    <property type="entry name" value="GUANYLATE_KINASE_1"/>
    <property type="match status" value="1"/>
</dbReference>